<reference evidence="1" key="2">
    <citation type="submission" date="2017-08" db="EMBL/GenBank/DDBJ databases">
        <authorList>
            <person name="Knox E.B."/>
        </authorList>
    </citation>
    <scope>NUCLEOTIDE SEQUENCE</scope>
</reference>
<sequence length="56" mass="6944">MVRIDLNQAFVFQNTIQPMRNFFVFNAKNYFSKENKSSKKKNFFWFNFLVYSLKNY</sequence>
<name>A0A291F1W6_9ASTR</name>
<dbReference type="GeneID" id="34728416"/>
<gene>
    <name evidence="1" type="primary">ORF56</name>
    <name evidence="1" type="ORF">Ca_ser1Pt0669</name>
</gene>
<organism evidence="1">
    <name type="scientific">Carpodetus serratus</name>
    <dbReference type="NCBI Taxonomy" id="54173"/>
    <lineage>
        <taxon>Eukaryota</taxon>
        <taxon>Viridiplantae</taxon>
        <taxon>Streptophyta</taxon>
        <taxon>Embryophyta</taxon>
        <taxon>Tracheophyta</taxon>
        <taxon>Spermatophyta</taxon>
        <taxon>Magnoliopsida</taxon>
        <taxon>eudicotyledons</taxon>
        <taxon>Gunneridae</taxon>
        <taxon>Pentapetalae</taxon>
        <taxon>asterids</taxon>
        <taxon>campanulids</taxon>
        <taxon>Asterales</taxon>
        <taxon>Rousseaceae</taxon>
        <taxon>Carpodetus</taxon>
    </lineage>
</organism>
<protein>
    <submittedName>
        <fullName evidence="1">Uncharacterized protein</fullName>
    </submittedName>
</protein>
<dbReference type="AlphaFoldDB" id="A0A291F1W6"/>
<dbReference type="EMBL" id="MF770619">
    <property type="protein sequence ID" value="ATG26126.1"/>
    <property type="molecule type" value="Genomic_DNA"/>
</dbReference>
<evidence type="ECO:0000313" key="1">
    <source>
        <dbReference type="EMBL" id="ATG26126.1"/>
    </source>
</evidence>
<geneLocation type="plastid" evidence="1"/>
<proteinExistence type="predicted"/>
<keyword evidence="1" id="KW-0934">Plastid</keyword>
<accession>A0A291F1W6</accession>
<reference evidence="1" key="1">
    <citation type="journal article" date="2014" name="Proc. Natl. Acad. Sci. U.S.A.">
        <title>The dynamic history of plastid genomes in the Campanulaceae sensu lato is unique among angiosperms.</title>
        <authorList>
            <person name="Knox E.B."/>
        </authorList>
    </citation>
    <scope>NUCLEOTIDE SEQUENCE</scope>
</reference>
<dbReference type="RefSeq" id="YP_009435948.1">
    <property type="nucleotide sequence ID" value="NC_036084.1"/>
</dbReference>